<comment type="caution">
    <text evidence="8">The sequence shown here is derived from an EMBL/GenBank/DDBJ whole genome shotgun (WGS) entry which is preliminary data.</text>
</comment>
<evidence type="ECO:0000259" key="7">
    <source>
        <dbReference type="Pfam" id="PF01180"/>
    </source>
</evidence>
<dbReference type="STRING" id="883161.HMPREF9306_02075"/>
<dbReference type="EMBL" id="AGZR01000009">
    <property type="protein sequence ID" value="EPD32503.1"/>
    <property type="molecule type" value="Genomic_DNA"/>
</dbReference>
<dbReference type="Gene3D" id="3.20.20.70">
    <property type="entry name" value="Aldolase class I"/>
    <property type="match status" value="1"/>
</dbReference>
<comment type="pathway">
    <text evidence="2">Pyrimidine metabolism; UMP biosynthesis via de novo pathway.</text>
</comment>
<dbReference type="PANTHER" id="PTHR48109:SF3">
    <property type="entry name" value="SLL0744 PROTEIN"/>
    <property type="match status" value="1"/>
</dbReference>
<keyword evidence="5" id="KW-0665">Pyrimidine biosynthesis</keyword>
<sequence>MAFDPEALKAAMESARRKSELGDNTTDQVLPAEQVREQAVKPDVDLTTNYMGLELPAPLVASAGPLSQHVEDIQAMADAGVGAVVLFSLFEEQVKLEQARATAEMEVHAESFAEALSYFPTEPSNESGLVHNYLKLIQRASSAIDVPLIASLNTPISGDSSDISKRMVDSGASAIELNVYFVPGSVRDPREVEDAQLRILESVKNQVDVPVAMKMMPYFSSFGHLAKRLSAAGADGLVLFNRWLGPDIELDRLEYHPGFELSTPNEGKLPRAWISALRGEMDCSLAGSGGVETSDDVVKYILSGADVVMTTAALVRHGVAYASQLIEGLGRWLEVRRVDLDTARGMLLSPHGEEADAYARAGYVSGLEQAKRVYGR</sequence>
<dbReference type="GO" id="GO:0006221">
    <property type="term" value="P:pyrimidine nucleotide biosynthetic process"/>
    <property type="evidence" value="ECO:0007669"/>
    <property type="project" value="UniProtKB-KW"/>
</dbReference>
<proteinExistence type="predicted"/>
<dbReference type="GO" id="GO:0004152">
    <property type="term" value="F:dihydroorotate dehydrogenase activity"/>
    <property type="evidence" value="ECO:0007669"/>
    <property type="project" value="TreeGrafter"/>
</dbReference>
<accession>S2VY94</accession>
<dbReference type="GO" id="GO:0005737">
    <property type="term" value="C:cytoplasm"/>
    <property type="evidence" value="ECO:0007669"/>
    <property type="project" value="InterPro"/>
</dbReference>
<organism evidence="8 9">
    <name type="scientific">Propionimicrobium lymphophilum ACS-093-V-SCH5</name>
    <dbReference type="NCBI Taxonomy" id="883161"/>
    <lineage>
        <taxon>Bacteria</taxon>
        <taxon>Bacillati</taxon>
        <taxon>Actinomycetota</taxon>
        <taxon>Actinomycetes</taxon>
        <taxon>Propionibacteriales</taxon>
        <taxon>Propionibacteriaceae</taxon>
        <taxon>Propionimicrobium</taxon>
    </lineage>
</organism>
<name>S2VY94_9ACTN</name>
<evidence type="ECO:0000313" key="8">
    <source>
        <dbReference type="EMBL" id="EPD32503.1"/>
    </source>
</evidence>
<evidence type="ECO:0000256" key="1">
    <source>
        <dbReference type="ARBA" id="ARBA00001917"/>
    </source>
</evidence>
<keyword evidence="9" id="KW-1185">Reference proteome</keyword>
<evidence type="ECO:0000256" key="3">
    <source>
        <dbReference type="ARBA" id="ARBA00022630"/>
    </source>
</evidence>
<evidence type="ECO:0000313" key="9">
    <source>
        <dbReference type="Proteomes" id="UP000014417"/>
    </source>
</evidence>
<dbReference type="NCBIfam" id="NF005741">
    <property type="entry name" value="PRK07565.1"/>
    <property type="match status" value="1"/>
</dbReference>
<dbReference type="InterPro" id="IPR050074">
    <property type="entry name" value="DHO_dehydrogenase"/>
</dbReference>
<dbReference type="Proteomes" id="UP000014417">
    <property type="component" value="Unassembled WGS sequence"/>
</dbReference>
<dbReference type="GO" id="GO:0006207">
    <property type="term" value="P:'de novo' pyrimidine nucleobase biosynthetic process"/>
    <property type="evidence" value="ECO:0007669"/>
    <property type="project" value="TreeGrafter"/>
</dbReference>
<evidence type="ECO:0000256" key="4">
    <source>
        <dbReference type="ARBA" id="ARBA00022643"/>
    </source>
</evidence>
<reference evidence="8 9" key="1">
    <citation type="submission" date="2013-04" db="EMBL/GenBank/DDBJ databases">
        <title>The Genome Sequence of Propionimicrobium lymphophilum ACS-093-V-SCH5.</title>
        <authorList>
            <consortium name="The Broad Institute Genomics Platform"/>
            <person name="Earl A."/>
            <person name="Ward D."/>
            <person name="Feldgarden M."/>
            <person name="Gevers D."/>
            <person name="Saerens B."/>
            <person name="Vaneechoutte M."/>
            <person name="Walker B."/>
            <person name="Young S."/>
            <person name="Zeng Q."/>
            <person name="Gargeya S."/>
            <person name="Fitzgerald M."/>
            <person name="Haas B."/>
            <person name="Abouelleil A."/>
            <person name="Allen A.W."/>
            <person name="Alvarado L."/>
            <person name="Arachchi H.M."/>
            <person name="Berlin A.M."/>
            <person name="Chapman S.B."/>
            <person name="Gainer-Dewar J."/>
            <person name="Goldberg J."/>
            <person name="Griggs A."/>
            <person name="Gujja S."/>
            <person name="Hansen M."/>
            <person name="Howarth C."/>
            <person name="Imamovic A."/>
            <person name="Ireland A."/>
            <person name="Larimer J."/>
            <person name="McCowan C."/>
            <person name="Murphy C."/>
            <person name="Pearson M."/>
            <person name="Poon T.W."/>
            <person name="Priest M."/>
            <person name="Roberts A."/>
            <person name="Saif S."/>
            <person name="Shea T."/>
            <person name="Sisk P."/>
            <person name="Sykes S."/>
            <person name="Wortman J."/>
            <person name="Nusbaum C."/>
            <person name="Birren B."/>
        </authorList>
    </citation>
    <scope>NUCLEOTIDE SEQUENCE [LARGE SCALE GENOMIC DNA]</scope>
    <source>
        <strain evidence="8 9">ACS-093-V-SCH5</strain>
    </source>
</reference>
<dbReference type="RefSeq" id="WP_016456878.1">
    <property type="nucleotide sequence ID" value="NZ_KE150269.1"/>
</dbReference>
<dbReference type="HOGENOM" id="CLU_042042_4_0_11"/>
<dbReference type="SUPFAM" id="SSF51395">
    <property type="entry name" value="FMN-linked oxidoreductases"/>
    <property type="match status" value="1"/>
</dbReference>
<evidence type="ECO:0000256" key="5">
    <source>
        <dbReference type="ARBA" id="ARBA00022975"/>
    </source>
</evidence>
<keyword evidence="6" id="KW-0560">Oxidoreductase</keyword>
<dbReference type="AlphaFoldDB" id="S2VY94"/>
<protein>
    <recommendedName>
        <fullName evidence="7">Dihydroorotate dehydrogenase catalytic domain-containing protein</fullName>
    </recommendedName>
</protein>
<keyword evidence="3" id="KW-0285">Flavoprotein</keyword>
<gene>
    <name evidence="8" type="ORF">HMPREF9306_02075</name>
</gene>
<dbReference type="PANTHER" id="PTHR48109">
    <property type="entry name" value="DIHYDROOROTATE DEHYDROGENASE (QUINONE), MITOCHONDRIAL-RELATED"/>
    <property type="match status" value="1"/>
</dbReference>
<dbReference type="InterPro" id="IPR013785">
    <property type="entry name" value="Aldolase_TIM"/>
</dbReference>
<comment type="cofactor">
    <cofactor evidence="1">
        <name>FMN</name>
        <dbReference type="ChEBI" id="CHEBI:58210"/>
    </cofactor>
</comment>
<dbReference type="PATRIC" id="fig|883161.3.peg.2066"/>
<feature type="domain" description="Dihydroorotate dehydrogenase catalytic" evidence="7">
    <location>
        <begin position="127"/>
        <end position="332"/>
    </location>
</feature>
<evidence type="ECO:0000256" key="6">
    <source>
        <dbReference type="ARBA" id="ARBA00023002"/>
    </source>
</evidence>
<dbReference type="Pfam" id="PF01180">
    <property type="entry name" value="DHO_dh"/>
    <property type="match status" value="1"/>
</dbReference>
<dbReference type="InterPro" id="IPR005720">
    <property type="entry name" value="Dihydroorotate_DH_cat"/>
</dbReference>
<keyword evidence="4" id="KW-0288">FMN</keyword>
<evidence type="ECO:0000256" key="2">
    <source>
        <dbReference type="ARBA" id="ARBA00004725"/>
    </source>
</evidence>